<organism evidence="4 5">
    <name type="scientific">Paspalum notatum var. saurae</name>
    <dbReference type="NCBI Taxonomy" id="547442"/>
    <lineage>
        <taxon>Eukaryota</taxon>
        <taxon>Viridiplantae</taxon>
        <taxon>Streptophyta</taxon>
        <taxon>Embryophyta</taxon>
        <taxon>Tracheophyta</taxon>
        <taxon>Spermatophyta</taxon>
        <taxon>Magnoliopsida</taxon>
        <taxon>Liliopsida</taxon>
        <taxon>Poales</taxon>
        <taxon>Poaceae</taxon>
        <taxon>PACMAD clade</taxon>
        <taxon>Panicoideae</taxon>
        <taxon>Andropogonodae</taxon>
        <taxon>Paspaleae</taxon>
        <taxon>Paspalinae</taxon>
        <taxon>Paspalum</taxon>
    </lineage>
</organism>
<evidence type="ECO:0008006" key="6">
    <source>
        <dbReference type="Google" id="ProtNLM"/>
    </source>
</evidence>
<feature type="domain" description="At1g61320/AtMIF1 LRR" evidence="3">
    <location>
        <begin position="126"/>
        <end position="505"/>
    </location>
</feature>
<evidence type="ECO:0000259" key="2">
    <source>
        <dbReference type="Pfam" id="PF00646"/>
    </source>
</evidence>
<evidence type="ECO:0000256" key="1">
    <source>
        <dbReference type="SAM" id="MobiDB-lite"/>
    </source>
</evidence>
<dbReference type="SUPFAM" id="SSF81383">
    <property type="entry name" value="F-box domain"/>
    <property type="match status" value="1"/>
</dbReference>
<dbReference type="SUPFAM" id="SSF52058">
    <property type="entry name" value="L domain-like"/>
    <property type="match status" value="1"/>
</dbReference>
<feature type="region of interest" description="Disordered" evidence="1">
    <location>
        <begin position="29"/>
        <end position="48"/>
    </location>
</feature>
<dbReference type="EMBL" id="CP144753">
    <property type="protein sequence ID" value="WVZ95512.1"/>
    <property type="molecule type" value="Genomic_DNA"/>
</dbReference>
<evidence type="ECO:0000313" key="5">
    <source>
        <dbReference type="Proteomes" id="UP001341281"/>
    </source>
</evidence>
<sequence length="512" mass="57106">MRLLALQRLLPLQRAGGSDWERRRRQQILDQNASANKRKGSPCQQDSDGYSQAAKIMRCSIPDLPEDIWSHVHSLMPLRDAARAACVSRAFLRSWRCQPNLTLNIHTLAPKMLASEMSCSDKIDCILRNYSGCLKALILELDYLFISRHHLDSCLHIAVKPGIEELTLVPCNRKYNVPRSLLSEGVGNSIRCLKIGLCTFRPTAELGPLRRLTSLDLHTVRITGDELECLLSNALSLEQLFLTGCSEITHLRIPCALQQLACLDINGWQRLQVIENKAPKLSSFCLSGQIPLVSLGETLHMKHPTLYRSNVVYYARAQLPCIMLNLETLVLTSREEELSTPMLPSKFLYLKHLSIDLLSGLSSSPSYDYFSLVSFLYASPSLETLKLKVAQQRMKHESAVGGSSHLRQMPEHHHCCIKGVNIIGFSSAKGLVELVCCILRNAVSLESMTLDTISGRCCSGNNHIPCFPKSTGILKEVSRAVTAIRECIEDKFPSTVQLHVLEPCSQCHARPG</sequence>
<feature type="domain" description="F-box" evidence="2">
    <location>
        <begin position="61"/>
        <end position="96"/>
    </location>
</feature>
<dbReference type="PANTHER" id="PTHR34145:SF49">
    <property type="entry name" value="FBD DOMAIN-CONTAINING PROTEIN"/>
    <property type="match status" value="1"/>
</dbReference>
<dbReference type="InterPro" id="IPR055357">
    <property type="entry name" value="LRR_At1g61320_AtMIF1"/>
</dbReference>
<reference evidence="4 5" key="1">
    <citation type="submission" date="2024-02" db="EMBL/GenBank/DDBJ databases">
        <title>High-quality chromosome-scale genome assembly of Pensacola bahiagrass (Paspalum notatum Flugge var. saurae).</title>
        <authorList>
            <person name="Vega J.M."/>
            <person name="Podio M."/>
            <person name="Orjuela J."/>
            <person name="Siena L.A."/>
            <person name="Pessino S.C."/>
            <person name="Combes M.C."/>
            <person name="Mariac C."/>
            <person name="Albertini E."/>
            <person name="Pupilli F."/>
            <person name="Ortiz J.P.A."/>
            <person name="Leblanc O."/>
        </authorList>
    </citation>
    <scope>NUCLEOTIDE SEQUENCE [LARGE SCALE GENOMIC DNA]</scope>
    <source>
        <strain evidence="4">R1</strain>
        <tissue evidence="4">Leaf</tissue>
    </source>
</reference>
<protein>
    <recommendedName>
        <fullName evidence="6">F-box domain-containing protein</fullName>
    </recommendedName>
</protein>
<proteinExistence type="predicted"/>
<dbReference type="Proteomes" id="UP001341281">
    <property type="component" value="Chromosome 09"/>
</dbReference>
<evidence type="ECO:0000313" key="4">
    <source>
        <dbReference type="EMBL" id="WVZ95512.1"/>
    </source>
</evidence>
<dbReference type="Pfam" id="PF00646">
    <property type="entry name" value="F-box"/>
    <property type="match status" value="1"/>
</dbReference>
<dbReference type="EMBL" id="CP144753">
    <property type="protein sequence ID" value="WVZ95511.1"/>
    <property type="molecule type" value="Genomic_DNA"/>
</dbReference>
<dbReference type="Pfam" id="PF23622">
    <property type="entry name" value="LRR_At1g61320_AtMIF1"/>
    <property type="match status" value="1"/>
</dbReference>
<dbReference type="InterPro" id="IPR053772">
    <property type="entry name" value="At1g61320/At1g61330-like"/>
</dbReference>
<name>A0AAQ3USA7_PASNO</name>
<accession>A0AAQ3USA7</accession>
<dbReference type="InterPro" id="IPR001810">
    <property type="entry name" value="F-box_dom"/>
</dbReference>
<dbReference type="AlphaFoldDB" id="A0AAQ3USA7"/>
<gene>
    <name evidence="4" type="ORF">U9M48_041265</name>
</gene>
<dbReference type="Gene3D" id="3.80.10.10">
    <property type="entry name" value="Ribonuclease Inhibitor"/>
    <property type="match status" value="1"/>
</dbReference>
<evidence type="ECO:0000259" key="3">
    <source>
        <dbReference type="Pfam" id="PF23622"/>
    </source>
</evidence>
<dbReference type="PANTHER" id="PTHR34145">
    <property type="entry name" value="OS02G0105600 PROTEIN"/>
    <property type="match status" value="1"/>
</dbReference>
<dbReference type="InterPro" id="IPR036047">
    <property type="entry name" value="F-box-like_dom_sf"/>
</dbReference>
<dbReference type="InterPro" id="IPR032675">
    <property type="entry name" value="LRR_dom_sf"/>
</dbReference>
<keyword evidence="5" id="KW-1185">Reference proteome</keyword>